<proteinExistence type="predicted"/>
<protein>
    <submittedName>
        <fullName evidence="1">Uncharacterized protein</fullName>
    </submittedName>
</protein>
<organism evidence="1 2">
    <name type="scientific">Acidithiobacillus thiooxidans</name>
    <name type="common">Thiobacillus thiooxidans</name>
    <dbReference type="NCBI Taxonomy" id="930"/>
    <lineage>
        <taxon>Bacteria</taxon>
        <taxon>Pseudomonadati</taxon>
        <taxon>Pseudomonadota</taxon>
        <taxon>Acidithiobacillia</taxon>
        <taxon>Acidithiobacillales</taxon>
        <taxon>Acidithiobacillaceae</taxon>
        <taxon>Acidithiobacillus</taxon>
    </lineage>
</organism>
<comment type="caution">
    <text evidence="1">The sequence shown here is derived from an EMBL/GenBank/DDBJ whole genome shotgun (WGS) entry which is preliminary data.</text>
</comment>
<dbReference type="AlphaFoldDB" id="A0A1C2II65"/>
<evidence type="ECO:0000313" key="2">
    <source>
        <dbReference type="Proteomes" id="UP000095008"/>
    </source>
</evidence>
<gene>
    <name evidence="1" type="ORF">A6M23_01700</name>
</gene>
<name>A0A1C2II65_ACITH</name>
<sequence>MIDTRSLYPFRKKLREYDENEGLLLALNNYTYAFLKQNLFSYAWDYLAKNVWVHILMRPLQEKNNASSDLIFSVLAGIYNKKDLPYLYAYIEITYNSLAMFQDELPFQISAHLDSDFESGVNDILSRFNTGLTLCSGYIIEGLDIVARQGIETALEVTDPASKSIRTALNAISINGSQDADLCIREAACAVEYTIKERMNVNTLSDGTKKLIKENINNGGKNIHGVLLKSLERFYDYTSDTARHAATKQLTIEEAHLALGLSAAWVNFLRKFLPEKSEDGNP</sequence>
<keyword evidence="2" id="KW-1185">Reference proteome</keyword>
<reference evidence="1" key="1">
    <citation type="journal article" date="2016" name="Int. J. Mol. Sci.">
        <title>Comparative genomics of the extreme acidophile Acidithiobacillus thiooxidans reveals intraspecific divergence and niche adaptation.</title>
        <authorList>
            <person name="Zhang X."/>
            <person name="Feng X."/>
            <person name="Tao J."/>
            <person name="Ma L."/>
            <person name="Xiao Y."/>
            <person name="Liang Y."/>
            <person name="Liu X."/>
            <person name="Yin H."/>
        </authorList>
    </citation>
    <scope>NUCLEOTIDE SEQUENCE [LARGE SCALE GENOMIC DNA]</scope>
    <source>
        <strain evidence="1">DXS-W</strain>
    </source>
</reference>
<dbReference type="Proteomes" id="UP000095008">
    <property type="component" value="Unassembled WGS sequence"/>
</dbReference>
<accession>A0A1C2II65</accession>
<evidence type="ECO:0000313" key="1">
    <source>
        <dbReference type="EMBL" id="OCX75661.1"/>
    </source>
</evidence>
<dbReference type="EMBL" id="LWRY01000011">
    <property type="protein sequence ID" value="OCX75661.1"/>
    <property type="molecule type" value="Genomic_DNA"/>
</dbReference>